<accession>A0ABR6VZ64</accession>
<gene>
    <name evidence="2" type="ORF">FH603_81</name>
</gene>
<evidence type="ECO:0000313" key="3">
    <source>
        <dbReference type="Proteomes" id="UP000700732"/>
    </source>
</evidence>
<name>A0ABR6VZ64_9BACT</name>
<evidence type="ECO:0000256" key="1">
    <source>
        <dbReference type="SAM" id="MobiDB-lite"/>
    </source>
</evidence>
<proteinExistence type="predicted"/>
<organism evidence="2 3">
    <name type="scientific">Spirosoma utsteinense</name>
    <dbReference type="NCBI Taxonomy" id="2585773"/>
    <lineage>
        <taxon>Bacteria</taxon>
        <taxon>Pseudomonadati</taxon>
        <taxon>Bacteroidota</taxon>
        <taxon>Cytophagia</taxon>
        <taxon>Cytophagales</taxon>
        <taxon>Cytophagaceae</taxon>
        <taxon>Spirosoma</taxon>
    </lineage>
</organism>
<dbReference type="Proteomes" id="UP000700732">
    <property type="component" value="Unassembled WGS sequence"/>
</dbReference>
<evidence type="ECO:0008006" key="4">
    <source>
        <dbReference type="Google" id="ProtNLM"/>
    </source>
</evidence>
<protein>
    <recommendedName>
        <fullName evidence="4">Integrase</fullName>
    </recommendedName>
</protein>
<feature type="region of interest" description="Disordered" evidence="1">
    <location>
        <begin position="1"/>
        <end position="35"/>
    </location>
</feature>
<sequence>MSRRKNGGLPLQNPAEKWNKEEGQSIGLTGRSLRS</sequence>
<keyword evidence="3" id="KW-1185">Reference proteome</keyword>
<reference evidence="2 3" key="1">
    <citation type="submission" date="2019-06" db="EMBL/GenBank/DDBJ databases">
        <title>Spirosoma utsteinense sp. nov. isolated from Antarctic ice-free soils.</title>
        <authorList>
            <person name="Tahon G."/>
        </authorList>
    </citation>
    <scope>NUCLEOTIDE SEQUENCE [LARGE SCALE GENOMIC DNA]</scope>
    <source>
        <strain evidence="2 3">LMG 31447</strain>
    </source>
</reference>
<evidence type="ECO:0000313" key="2">
    <source>
        <dbReference type="EMBL" id="MBC3789601.1"/>
    </source>
</evidence>
<dbReference type="EMBL" id="VFIA01000001">
    <property type="protein sequence ID" value="MBC3789601.1"/>
    <property type="molecule type" value="Genomic_DNA"/>
</dbReference>
<comment type="caution">
    <text evidence="2">The sequence shown here is derived from an EMBL/GenBank/DDBJ whole genome shotgun (WGS) entry which is preliminary data.</text>
</comment>